<accession>A0AAD5Y5D8</accession>
<name>A0AAD5Y5D8_9FUNG</name>
<protein>
    <recommendedName>
        <fullName evidence="3">Ankyrin repeat protein</fullName>
    </recommendedName>
</protein>
<feature type="non-terminal residue" evidence="1">
    <location>
        <position position="142"/>
    </location>
</feature>
<comment type="caution">
    <text evidence="1">The sequence shown here is derived from an EMBL/GenBank/DDBJ whole genome shotgun (WGS) entry which is preliminary data.</text>
</comment>
<dbReference type="Proteomes" id="UP001210925">
    <property type="component" value="Unassembled WGS sequence"/>
</dbReference>
<proteinExistence type="predicted"/>
<evidence type="ECO:0000313" key="1">
    <source>
        <dbReference type="EMBL" id="KAJ3259937.1"/>
    </source>
</evidence>
<organism evidence="1 2">
    <name type="scientific">Boothiomyces macroporosus</name>
    <dbReference type="NCBI Taxonomy" id="261099"/>
    <lineage>
        <taxon>Eukaryota</taxon>
        <taxon>Fungi</taxon>
        <taxon>Fungi incertae sedis</taxon>
        <taxon>Chytridiomycota</taxon>
        <taxon>Chytridiomycota incertae sedis</taxon>
        <taxon>Chytridiomycetes</taxon>
        <taxon>Rhizophydiales</taxon>
        <taxon>Terramycetaceae</taxon>
        <taxon>Boothiomyces</taxon>
    </lineage>
</organism>
<keyword evidence="2" id="KW-1185">Reference proteome</keyword>
<reference evidence="1" key="1">
    <citation type="submission" date="2020-05" db="EMBL/GenBank/DDBJ databases">
        <title>Phylogenomic resolution of chytrid fungi.</title>
        <authorList>
            <person name="Stajich J.E."/>
            <person name="Amses K."/>
            <person name="Simmons R."/>
            <person name="Seto K."/>
            <person name="Myers J."/>
            <person name="Bonds A."/>
            <person name="Quandt C.A."/>
            <person name="Barry K."/>
            <person name="Liu P."/>
            <person name="Grigoriev I."/>
            <person name="Longcore J.E."/>
            <person name="James T.Y."/>
        </authorList>
    </citation>
    <scope>NUCLEOTIDE SEQUENCE</scope>
    <source>
        <strain evidence="1">PLAUS21</strain>
    </source>
</reference>
<dbReference type="EMBL" id="JADGKB010000014">
    <property type="protein sequence ID" value="KAJ3259937.1"/>
    <property type="molecule type" value="Genomic_DNA"/>
</dbReference>
<dbReference type="InterPro" id="IPR036770">
    <property type="entry name" value="Ankyrin_rpt-contain_sf"/>
</dbReference>
<evidence type="ECO:0000313" key="2">
    <source>
        <dbReference type="Proteomes" id="UP001210925"/>
    </source>
</evidence>
<dbReference type="AlphaFoldDB" id="A0AAD5Y5D8"/>
<evidence type="ECO:0008006" key="3">
    <source>
        <dbReference type="Google" id="ProtNLM"/>
    </source>
</evidence>
<dbReference type="SUPFAM" id="SSF48403">
    <property type="entry name" value="Ankyrin repeat"/>
    <property type="match status" value="1"/>
</dbReference>
<dbReference type="Gene3D" id="1.25.40.20">
    <property type="entry name" value="Ankyrin repeat-containing domain"/>
    <property type="match status" value="1"/>
</dbReference>
<sequence>MVNGVTQLTWACRYNLTEQVKEVINNPNFVYQNDQHHPFVEAMYNSNIEITQFMLNKLDYKITAKRNLIFRLACKHSTKKYIEYLLTLDTDPADLRHEAAMNLVCRNDPELTELLDHPKFVLAKQKKCLCKEIIATGIHETT</sequence>
<gene>
    <name evidence="1" type="ORF">HK103_001447</name>
</gene>